<dbReference type="GO" id="GO:0051301">
    <property type="term" value="P:cell division"/>
    <property type="evidence" value="ECO:0007669"/>
    <property type="project" value="UniProtKB-KW"/>
</dbReference>
<feature type="region of interest" description="Disordered" evidence="3">
    <location>
        <begin position="299"/>
        <end position="320"/>
    </location>
</feature>
<dbReference type="PROSITE" id="PS00080">
    <property type="entry name" value="MULTICOPPER_OXIDASE2"/>
    <property type="match status" value="1"/>
</dbReference>
<reference evidence="6 7" key="1">
    <citation type="submission" date="2016-10" db="EMBL/GenBank/DDBJ databases">
        <authorList>
            <person name="de Groot N.N."/>
        </authorList>
    </citation>
    <scope>NUCLEOTIDE SEQUENCE [LARGE SCALE GENOMIC DNA]</scope>
    <source>
        <strain evidence="6 7">DSM 27842</strain>
    </source>
</reference>
<dbReference type="InterPro" id="IPR008972">
    <property type="entry name" value="Cupredoxin"/>
</dbReference>
<dbReference type="RefSeq" id="WP_093120575.1">
    <property type="nucleotide sequence ID" value="NZ_FODS01000039.1"/>
</dbReference>
<dbReference type="PANTHER" id="PTHR11709">
    <property type="entry name" value="MULTI-COPPER OXIDASE"/>
    <property type="match status" value="1"/>
</dbReference>
<dbReference type="Proteomes" id="UP000198893">
    <property type="component" value="Unassembled WGS sequence"/>
</dbReference>
<dbReference type="Gene3D" id="2.60.40.420">
    <property type="entry name" value="Cupredoxins - blue copper proteins"/>
    <property type="match status" value="3"/>
</dbReference>
<evidence type="ECO:0000256" key="1">
    <source>
        <dbReference type="ARBA" id="ARBA00022723"/>
    </source>
</evidence>
<keyword evidence="6" id="KW-0167">Capsid protein</keyword>
<dbReference type="InterPro" id="IPR011707">
    <property type="entry name" value="Cu-oxidase-like_N"/>
</dbReference>
<dbReference type="Pfam" id="PF07732">
    <property type="entry name" value="Cu-oxidase_3"/>
    <property type="match status" value="1"/>
</dbReference>
<sequence length="464" mass="50502">MPTRRAFLGQTAAVLGLAVSGRQVSATSHTPATLTAREASVQLAPDGYPATSIWGYEGRAPAPAIRVLQGERVRRRLVNDLPEPTSVHWHGIRIDNAMDGVAGLTQEAVPPGEIFDYDFVAPDAGTYWYHAHNRSWVQVARGLHGPLIVEEAEPPELDREETLVLDDWLLDPETALIDDSFDQPTRMSHGGRIGNLITTNGRFDLSIPVARHSRIRLRLINASNARIFALQLAGLRGWTVALDGMPLAAPEPLEDVLVLAPAQRADLIVDVTAEAGETAHLVRIGNDDRPASQVAFPVSGSAAQTPRSAPAALPPNSGEGIRSLADARQLRLVMSGGAMGRMDSALLGGERLGFRELAARGRFWAFNDMAEMTQTPLADLSLGEPVRLEIVNETVFPHAMHLHGVHFREIRDGRPVGPMRDTLLVAAQETREIGFVADNPGDWLFHCHMLSHAESGMMTWVRVT</sequence>
<evidence type="ECO:0000313" key="7">
    <source>
        <dbReference type="Proteomes" id="UP000198893"/>
    </source>
</evidence>
<evidence type="ECO:0000259" key="5">
    <source>
        <dbReference type="Pfam" id="PF07732"/>
    </source>
</evidence>
<keyword evidence="7" id="KW-1185">Reference proteome</keyword>
<evidence type="ECO:0000313" key="6">
    <source>
        <dbReference type="EMBL" id="SEP21296.1"/>
    </source>
</evidence>
<dbReference type="InterPro" id="IPR006311">
    <property type="entry name" value="TAT_signal"/>
</dbReference>
<protein>
    <submittedName>
        <fullName evidence="6">Multicopper oxidase with three cupredoxin domains (Includes cell division protein FtsP and spore coat protein CotA)</fullName>
    </submittedName>
</protein>
<dbReference type="Pfam" id="PF07731">
    <property type="entry name" value="Cu-oxidase_2"/>
    <property type="match status" value="1"/>
</dbReference>
<evidence type="ECO:0000256" key="2">
    <source>
        <dbReference type="ARBA" id="ARBA00023002"/>
    </source>
</evidence>
<dbReference type="CDD" id="cd13861">
    <property type="entry name" value="CuRO_1_CumA_like"/>
    <property type="match status" value="1"/>
</dbReference>
<gene>
    <name evidence="6" type="ORF">SAMN04490248_13916</name>
</gene>
<proteinExistence type="predicted"/>
<organism evidence="6 7">
    <name type="scientific">Salinihabitans flavidus</name>
    <dbReference type="NCBI Taxonomy" id="569882"/>
    <lineage>
        <taxon>Bacteria</taxon>
        <taxon>Pseudomonadati</taxon>
        <taxon>Pseudomonadota</taxon>
        <taxon>Alphaproteobacteria</taxon>
        <taxon>Rhodobacterales</taxon>
        <taxon>Roseobacteraceae</taxon>
        <taxon>Salinihabitans</taxon>
    </lineage>
</organism>
<dbReference type="PANTHER" id="PTHR11709:SF2">
    <property type="entry name" value="MULTICOPPER OXIDASE LPR1"/>
    <property type="match status" value="1"/>
</dbReference>
<dbReference type="STRING" id="569882.SAMN04490248_13916"/>
<feature type="domain" description="Plastocyanin-like" evidence="5">
    <location>
        <begin position="41"/>
        <end position="152"/>
    </location>
</feature>
<keyword evidence="6" id="KW-0132">Cell division</keyword>
<dbReference type="InterPro" id="IPR011706">
    <property type="entry name" value="Cu-oxidase_C"/>
</dbReference>
<dbReference type="EMBL" id="FODS01000039">
    <property type="protein sequence ID" value="SEP21296.1"/>
    <property type="molecule type" value="Genomic_DNA"/>
</dbReference>
<dbReference type="OrthoDB" id="9757546at2"/>
<evidence type="ECO:0000256" key="3">
    <source>
        <dbReference type="SAM" id="MobiDB-lite"/>
    </source>
</evidence>
<evidence type="ECO:0000259" key="4">
    <source>
        <dbReference type="Pfam" id="PF07731"/>
    </source>
</evidence>
<feature type="domain" description="Plastocyanin-like" evidence="4">
    <location>
        <begin position="362"/>
        <end position="463"/>
    </location>
</feature>
<name>A0A1H8W0Y1_9RHOB</name>
<keyword evidence="6" id="KW-0946">Virion</keyword>
<accession>A0A1H8W0Y1</accession>
<keyword evidence="2" id="KW-0560">Oxidoreductase</keyword>
<dbReference type="InterPro" id="IPR002355">
    <property type="entry name" value="Cu_oxidase_Cu_BS"/>
</dbReference>
<dbReference type="InterPro" id="IPR045087">
    <property type="entry name" value="Cu-oxidase_fam"/>
</dbReference>
<dbReference type="PROSITE" id="PS51318">
    <property type="entry name" value="TAT"/>
    <property type="match status" value="1"/>
</dbReference>
<dbReference type="GO" id="GO:0016491">
    <property type="term" value="F:oxidoreductase activity"/>
    <property type="evidence" value="ECO:0007669"/>
    <property type="project" value="UniProtKB-KW"/>
</dbReference>
<keyword evidence="6" id="KW-0131">Cell cycle</keyword>
<dbReference type="SUPFAM" id="SSF49503">
    <property type="entry name" value="Cupredoxins"/>
    <property type="match status" value="3"/>
</dbReference>
<dbReference type="GO" id="GO:0005507">
    <property type="term" value="F:copper ion binding"/>
    <property type="evidence" value="ECO:0007669"/>
    <property type="project" value="InterPro"/>
</dbReference>
<dbReference type="AlphaFoldDB" id="A0A1H8W0Y1"/>
<keyword evidence="1" id="KW-0479">Metal-binding</keyword>